<gene>
    <name evidence="10 13" type="primary">murG</name>
    <name evidence="13" type="ORF">HMPREF0658_1583</name>
</gene>
<dbReference type="HOGENOM" id="CLU_037404_0_1_10"/>
<dbReference type="Pfam" id="PF03033">
    <property type="entry name" value="Glyco_transf_28"/>
    <property type="match status" value="1"/>
</dbReference>
<dbReference type="GO" id="GO:0005886">
    <property type="term" value="C:plasma membrane"/>
    <property type="evidence" value="ECO:0007669"/>
    <property type="project" value="UniProtKB-SubCell"/>
</dbReference>
<feature type="domain" description="Glycosyltransferase family 28 N-terminal" evidence="11">
    <location>
        <begin position="23"/>
        <end position="162"/>
    </location>
</feature>
<dbReference type="GO" id="GO:0009252">
    <property type="term" value="P:peptidoglycan biosynthetic process"/>
    <property type="evidence" value="ECO:0007669"/>
    <property type="project" value="UniProtKB-UniRule"/>
</dbReference>
<evidence type="ECO:0000256" key="5">
    <source>
        <dbReference type="ARBA" id="ARBA00022960"/>
    </source>
</evidence>
<evidence type="ECO:0000256" key="8">
    <source>
        <dbReference type="ARBA" id="ARBA00023306"/>
    </source>
</evidence>
<evidence type="ECO:0000256" key="2">
    <source>
        <dbReference type="ARBA" id="ARBA00022618"/>
    </source>
</evidence>
<evidence type="ECO:0000256" key="7">
    <source>
        <dbReference type="ARBA" id="ARBA00023136"/>
    </source>
</evidence>
<dbReference type="AlphaFoldDB" id="E0NTT0"/>
<dbReference type="SUPFAM" id="SSF53756">
    <property type="entry name" value="UDP-Glycosyltransferase/glycogen phosphorylase"/>
    <property type="match status" value="1"/>
</dbReference>
<dbReference type="InterPro" id="IPR004276">
    <property type="entry name" value="GlycoTrans_28_N"/>
</dbReference>
<comment type="caution">
    <text evidence="10">Lacks conserved residue(s) required for the propagation of feature annotation.</text>
</comment>
<proteinExistence type="inferred from homology"/>
<dbReference type="PANTHER" id="PTHR21015">
    <property type="entry name" value="UDP-N-ACETYLGLUCOSAMINE--N-ACETYLMURAMYL-(PENTAPEPTIDE) PYROPHOSPHORYL-UNDECAPRENOL N-ACETYLGLUCOSAMINE TRANSFERASE 1"/>
    <property type="match status" value="1"/>
</dbReference>
<dbReference type="Proteomes" id="UP000004394">
    <property type="component" value="Unassembled WGS sequence"/>
</dbReference>
<dbReference type="GO" id="GO:0071555">
    <property type="term" value="P:cell wall organization"/>
    <property type="evidence" value="ECO:0007669"/>
    <property type="project" value="UniProtKB-KW"/>
</dbReference>
<dbReference type="GO" id="GO:0051301">
    <property type="term" value="P:cell division"/>
    <property type="evidence" value="ECO:0007669"/>
    <property type="project" value="UniProtKB-KW"/>
</dbReference>
<keyword evidence="9 10" id="KW-0961">Cell wall biogenesis/degradation</keyword>
<dbReference type="GO" id="GO:0005975">
    <property type="term" value="P:carbohydrate metabolic process"/>
    <property type="evidence" value="ECO:0007669"/>
    <property type="project" value="InterPro"/>
</dbReference>
<keyword evidence="6 10" id="KW-0573">Peptidoglycan synthesis</keyword>
<evidence type="ECO:0000256" key="10">
    <source>
        <dbReference type="HAMAP-Rule" id="MF_00033"/>
    </source>
</evidence>
<dbReference type="EC" id="2.4.1.227" evidence="10"/>
<keyword evidence="7 10" id="KW-0472">Membrane</keyword>
<keyword evidence="8 10" id="KW-0131">Cell cycle</keyword>
<reference evidence="13" key="1">
    <citation type="submission" date="2010-07" db="EMBL/GenBank/DDBJ databases">
        <authorList>
            <person name="Muzny D."/>
            <person name="Qin X."/>
            <person name="Deng J."/>
            <person name="Jiang H."/>
            <person name="Liu Y."/>
            <person name="Qu J."/>
            <person name="Song X.-Z."/>
            <person name="Zhang L."/>
            <person name="Thornton R."/>
            <person name="Coyle M."/>
            <person name="Francisco L."/>
            <person name="Jackson L."/>
            <person name="Javaid M."/>
            <person name="Korchina V."/>
            <person name="Kovar C."/>
            <person name="Mata R."/>
            <person name="Mathew T."/>
            <person name="Ngo R."/>
            <person name="Nguyen L."/>
            <person name="Nguyen N."/>
            <person name="Okwuonu G."/>
            <person name="Ongeri F."/>
            <person name="Pham C."/>
            <person name="Simmons D."/>
            <person name="Wilczek-Boney K."/>
            <person name="Hale W."/>
            <person name="Jakkamsetti A."/>
            <person name="Pham P."/>
            <person name="Ruth R."/>
            <person name="San Lucas F."/>
            <person name="Warren J."/>
            <person name="Zhang J."/>
            <person name="Zhao Z."/>
            <person name="Zhou C."/>
            <person name="Zhu D."/>
            <person name="Lee S."/>
            <person name="Bess C."/>
            <person name="Blankenburg K."/>
            <person name="Forbes L."/>
            <person name="Fu Q."/>
            <person name="Gubbala S."/>
            <person name="Hirani K."/>
            <person name="Jayaseelan J.C."/>
            <person name="Lara F."/>
            <person name="Munidasa M."/>
            <person name="Palculict T."/>
            <person name="Patil S."/>
            <person name="Pu L.-L."/>
            <person name="Saada N."/>
            <person name="Tang L."/>
            <person name="Weissenberger G."/>
            <person name="Zhu Y."/>
            <person name="Hemphill L."/>
            <person name="Shang Y."/>
            <person name="Youmans B."/>
            <person name="Ayvaz T."/>
            <person name="Ross M."/>
            <person name="Santibanez J."/>
            <person name="Aqrawi P."/>
            <person name="Gross S."/>
            <person name="Joshi V."/>
            <person name="Fowler G."/>
            <person name="Nazareth L."/>
            <person name="Reid J."/>
            <person name="Worley K."/>
            <person name="Petrosino J."/>
            <person name="Highlander S."/>
            <person name="Gibbs R."/>
        </authorList>
    </citation>
    <scope>NUCLEOTIDE SEQUENCE [LARGE SCALE GENOMIC DNA]</scope>
    <source>
        <strain evidence="13">DSM 16973</strain>
    </source>
</reference>
<evidence type="ECO:0000256" key="9">
    <source>
        <dbReference type="ARBA" id="ARBA00023316"/>
    </source>
</evidence>
<evidence type="ECO:0000256" key="3">
    <source>
        <dbReference type="ARBA" id="ARBA00022676"/>
    </source>
</evidence>
<keyword evidence="1 10" id="KW-1003">Cell membrane</keyword>
<keyword evidence="2 10" id="KW-0132">Cell division</keyword>
<dbReference type="STRING" id="862515.HMPREF0658_1583"/>
<dbReference type="EMBL" id="AEEI01000050">
    <property type="protein sequence ID" value="EFM01463.1"/>
    <property type="molecule type" value="Genomic_DNA"/>
</dbReference>
<comment type="pathway">
    <text evidence="10">Cell wall biogenesis; peptidoglycan biosynthesis.</text>
</comment>
<dbReference type="PANTHER" id="PTHR21015:SF22">
    <property type="entry name" value="GLYCOSYLTRANSFERASE"/>
    <property type="match status" value="1"/>
</dbReference>
<comment type="similarity">
    <text evidence="10">Belongs to the glycosyltransferase 28 family. MurG subfamily.</text>
</comment>
<keyword evidence="5 10" id="KW-0133">Cell shape</keyword>
<feature type="binding site" evidence="10">
    <location>
        <position position="272"/>
    </location>
    <ligand>
        <name>UDP-N-acetyl-alpha-D-glucosamine</name>
        <dbReference type="ChEBI" id="CHEBI:57705"/>
    </ligand>
</feature>
<evidence type="ECO:0000256" key="1">
    <source>
        <dbReference type="ARBA" id="ARBA00022475"/>
    </source>
</evidence>
<dbReference type="HAMAP" id="MF_00033">
    <property type="entry name" value="MurG"/>
    <property type="match status" value="1"/>
</dbReference>
<comment type="catalytic activity">
    <reaction evidence="10">
        <text>di-trans,octa-cis-undecaprenyl diphospho-N-acetyl-alpha-D-muramoyl-L-alanyl-D-glutamyl-meso-2,6-diaminopimeloyl-D-alanyl-D-alanine + UDP-N-acetyl-alpha-D-glucosamine = di-trans,octa-cis-undecaprenyl diphospho-[N-acetyl-alpha-D-glucosaminyl-(1-&gt;4)]-N-acetyl-alpha-D-muramoyl-L-alanyl-D-glutamyl-meso-2,6-diaminopimeloyl-D-alanyl-D-alanine + UDP + H(+)</text>
        <dbReference type="Rhea" id="RHEA:31227"/>
        <dbReference type="ChEBI" id="CHEBI:15378"/>
        <dbReference type="ChEBI" id="CHEBI:57705"/>
        <dbReference type="ChEBI" id="CHEBI:58223"/>
        <dbReference type="ChEBI" id="CHEBI:61387"/>
        <dbReference type="ChEBI" id="CHEBI:61388"/>
        <dbReference type="EC" id="2.4.1.227"/>
    </reaction>
</comment>
<evidence type="ECO:0000259" key="12">
    <source>
        <dbReference type="Pfam" id="PF04101"/>
    </source>
</evidence>
<comment type="function">
    <text evidence="10">Cell wall formation. Catalyzes the transfer of a GlcNAc subunit on undecaprenyl-pyrophosphoryl-MurNAc-pentapeptide (lipid intermediate I) to form undecaprenyl-pyrophosphoryl-MurNAc-(pentapeptide)GlcNAc (lipid intermediate II).</text>
</comment>
<evidence type="ECO:0000313" key="13">
    <source>
        <dbReference type="EMBL" id="EFM01463.1"/>
    </source>
</evidence>
<feature type="domain" description="Glycosyl transferase family 28 C-terminal" evidence="12">
    <location>
        <begin position="210"/>
        <end position="362"/>
    </location>
</feature>
<comment type="caution">
    <text evidence="13">The sequence shown here is derived from an EMBL/GenBank/DDBJ whole genome shotgun (WGS) entry which is preliminary data.</text>
</comment>
<dbReference type="eggNOG" id="COG0707">
    <property type="taxonomic scope" value="Bacteria"/>
</dbReference>
<feature type="binding site" evidence="10">
    <location>
        <position position="185"/>
    </location>
    <ligand>
        <name>UDP-N-acetyl-alpha-D-glucosamine</name>
        <dbReference type="ChEBI" id="CHEBI:57705"/>
    </ligand>
</feature>
<name>E0NTT0_9BACT</name>
<dbReference type="Gene3D" id="3.40.50.2000">
    <property type="entry name" value="Glycogen Phosphorylase B"/>
    <property type="match status" value="2"/>
</dbReference>
<dbReference type="InterPro" id="IPR007235">
    <property type="entry name" value="Glyco_trans_28_C"/>
</dbReference>
<keyword evidence="4 10" id="KW-0808">Transferase</keyword>
<dbReference type="NCBIfam" id="TIGR01133">
    <property type="entry name" value="murG"/>
    <property type="match status" value="1"/>
</dbReference>
<accession>E0NTT0</accession>
<keyword evidence="3 10" id="KW-0328">Glycosyltransferase</keyword>
<feature type="binding site" evidence="10">
    <location>
        <position position="144"/>
    </location>
    <ligand>
        <name>UDP-N-acetyl-alpha-D-glucosamine</name>
        <dbReference type="ChEBI" id="CHEBI:57705"/>
    </ligand>
</feature>
<dbReference type="GO" id="GO:0051991">
    <property type="term" value="F:UDP-N-acetyl-D-glucosamine:N-acetylmuramoyl-L-alanyl-D-glutamyl-meso-2,6-diaminopimelyl-D-alanyl-D-alanine-diphosphoundecaprenol 4-beta-N-acetylglucosaminlytransferase activity"/>
    <property type="evidence" value="ECO:0007669"/>
    <property type="project" value="RHEA"/>
</dbReference>
<comment type="subcellular location">
    <subcellularLocation>
        <location evidence="10">Cell membrane</location>
        <topology evidence="10">Peripheral membrane protein</topology>
        <orientation evidence="10">Cytoplasmic side</orientation>
    </subcellularLocation>
</comment>
<organism evidence="13 14">
    <name type="scientific">Hoylesella marshii DSM 16973 = JCM 13450</name>
    <dbReference type="NCBI Taxonomy" id="862515"/>
    <lineage>
        <taxon>Bacteria</taxon>
        <taxon>Pseudomonadati</taxon>
        <taxon>Bacteroidota</taxon>
        <taxon>Bacteroidia</taxon>
        <taxon>Bacteroidales</taxon>
        <taxon>Prevotellaceae</taxon>
        <taxon>Hoylesella</taxon>
    </lineage>
</organism>
<keyword evidence="14" id="KW-1185">Reference proteome</keyword>
<dbReference type="CDD" id="cd03785">
    <property type="entry name" value="GT28_MurG"/>
    <property type="match status" value="1"/>
</dbReference>
<evidence type="ECO:0000256" key="6">
    <source>
        <dbReference type="ARBA" id="ARBA00022984"/>
    </source>
</evidence>
<feature type="binding site" evidence="10">
    <location>
        <begin position="30"/>
        <end position="32"/>
    </location>
    <ligand>
        <name>UDP-N-acetyl-alpha-D-glucosamine</name>
        <dbReference type="ChEBI" id="CHEBI:57705"/>
    </ligand>
</feature>
<dbReference type="GO" id="GO:0008360">
    <property type="term" value="P:regulation of cell shape"/>
    <property type="evidence" value="ECO:0007669"/>
    <property type="project" value="UniProtKB-KW"/>
</dbReference>
<dbReference type="GO" id="GO:0050511">
    <property type="term" value="F:undecaprenyldiphospho-muramoylpentapeptide beta-N-acetylglucosaminyltransferase activity"/>
    <property type="evidence" value="ECO:0007669"/>
    <property type="project" value="UniProtKB-UniRule"/>
</dbReference>
<protein>
    <recommendedName>
        <fullName evidence="10">UDP-N-acetylglucosamine--N-acetylmuramyl-(pentapeptide) pyrophosphoryl-undecaprenol N-acetylglucosamine transferase</fullName>
        <ecNumber evidence="10">2.4.1.227</ecNumber>
    </recommendedName>
    <alternativeName>
        <fullName evidence="10">Undecaprenyl-PP-MurNAc-pentapeptide-UDPGlcNAc GlcNAc transferase</fullName>
    </alternativeName>
</protein>
<dbReference type="InterPro" id="IPR006009">
    <property type="entry name" value="GlcNAc_MurG"/>
</dbReference>
<evidence type="ECO:0000256" key="4">
    <source>
        <dbReference type="ARBA" id="ARBA00022679"/>
    </source>
</evidence>
<feature type="binding site" evidence="10">
    <location>
        <position position="217"/>
    </location>
    <ligand>
        <name>UDP-N-acetyl-alpha-D-glucosamine</name>
        <dbReference type="ChEBI" id="CHEBI:57705"/>
    </ligand>
</feature>
<dbReference type="Pfam" id="PF04101">
    <property type="entry name" value="Glyco_tran_28_C"/>
    <property type="match status" value="1"/>
</dbReference>
<feature type="binding site" evidence="10">
    <location>
        <position position="317"/>
    </location>
    <ligand>
        <name>UDP-N-acetyl-alpha-D-glucosamine</name>
        <dbReference type="ChEBI" id="CHEBI:57705"/>
    </ligand>
</feature>
<evidence type="ECO:0000313" key="14">
    <source>
        <dbReference type="Proteomes" id="UP000004394"/>
    </source>
</evidence>
<sequence>MRKKISTFVCSTSTIVMDEELRVIISGGGTGGHIFPAVSIANAIKAKHPAAQILFVGAEGRMEMQRVPAAGYEIKGLPICGFDRKHLWKNVAVLYRIWKSQRMAKRIIRNFRPMVAVGVGGYASGPMLNQCASMGVPCLIQEQNSYAGVTNKLLAKKAKRICVAYEGMERFFPKDKILMTGNPVRQALLNVSADRNEAIASLGLNPEKKTILLIGGSLGARTLNESVLRHLEEIEQSGIQVIWQTGKVYFKAVMDALGERKTLPTVKVTDFIDDMGLAYRAADLVVSRAGAGSISEFCLIGKPVILVPSPNVAEDHQTKNALALVQKDAALYVKDSEAPDRLLPLAIETVNDDARLQALSRNIRQLALPHSADIIADEAVKLAQGR</sequence>
<dbReference type="UniPathway" id="UPA00219"/>
<evidence type="ECO:0000259" key="11">
    <source>
        <dbReference type="Pfam" id="PF03033"/>
    </source>
</evidence>